<proteinExistence type="predicted"/>
<dbReference type="SMART" id="SM00116">
    <property type="entry name" value="CBS"/>
    <property type="match status" value="2"/>
</dbReference>
<evidence type="ECO:0000256" key="1">
    <source>
        <dbReference type="ARBA" id="ARBA00023122"/>
    </source>
</evidence>
<dbReference type="InterPro" id="IPR051257">
    <property type="entry name" value="Diverse_CBS-Domain"/>
</dbReference>
<comment type="caution">
    <text evidence="4">The sequence shown here is derived from an EMBL/GenBank/DDBJ whole genome shotgun (WGS) entry which is preliminary data.</text>
</comment>
<accession>A0A3A3GJ02</accession>
<gene>
    <name evidence="4" type="ORF">D3878_04395</name>
</gene>
<dbReference type="AlphaFoldDB" id="A0A3A3GJ02"/>
<dbReference type="Proteomes" id="UP000266327">
    <property type="component" value="Unassembled WGS sequence"/>
</dbReference>
<keyword evidence="1 2" id="KW-0129">CBS domain</keyword>
<keyword evidence="5" id="KW-1185">Reference proteome</keyword>
<dbReference type="Gene3D" id="3.10.580.10">
    <property type="entry name" value="CBS-domain"/>
    <property type="match status" value="1"/>
</dbReference>
<sequence>MLFILQRSGRMPINECCNIGVVCCESSASIPQIAHLMRKHHVGDVVVVRHEGSSRMPIGIITDRDIVIETIAEQVDMDLLTAGDIMSTPLITVHENESFAESLRMMRHHKIRRLPIVDEKGVLYGIVSADDIIHLLTLEMSMLTTTMTEQPVAEGQIRR</sequence>
<dbReference type="PANTHER" id="PTHR43080:SF2">
    <property type="entry name" value="CBS DOMAIN-CONTAINING PROTEIN"/>
    <property type="match status" value="1"/>
</dbReference>
<dbReference type="PROSITE" id="PS51371">
    <property type="entry name" value="CBS"/>
    <property type="match status" value="2"/>
</dbReference>
<feature type="domain" description="CBS" evidence="3">
    <location>
        <begin position="13"/>
        <end position="77"/>
    </location>
</feature>
<dbReference type="PANTHER" id="PTHR43080">
    <property type="entry name" value="CBS DOMAIN-CONTAINING PROTEIN CBSX3, MITOCHONDRIAL"/>
    <property type="match status" value="1"/>
</dbReference>
<evidence type="ECO:0000313" key="4">
    <source>
        <dbReference type="EMBL" id="RJG00920.1"/>
    </source>
</evidence>
<dbReference type="SUPFAM" id="SSF54631">
    <property type="entry name" value="CBS-domain pair"/>
    <property type="match status" value="1"/>
</dbReference>
<dbReference type="CDD" id="cd17775">
    <property type="entry name" value="CBS_pair_bact_arch"/>
    <property type="match status" value="1"/>
</dbReference>
<protein>
    <submittedName>
        <fullName evidence="4">CBS domain-containing protein</fullName>
    </submittedName>
</protein>
<evidence type="ECO:0000313" key="5">
    <source>
        <dbReference type="Proteomes" id="UP000266327"/>
    </source>
</evidence>
<dbReference type="EMBL" id="QYUQ01000002">
    <property type="protein sequence ID" value="RJG00920.1"/>
    <property type="molecule type" value="Genomic_DNA"/>
</dbReference>
<reference evidence="5" key="1">
    <citation type="submission" date="2018-09" db="EMBL/GenBank/DDBJ databases">
        <authorList>
            <person name="Zhu H."/>
        </authorList>
    </citation>
    <scope>NUCLEOTIDE SEQUENCE [LARGE SCALE GENOMIC DNA]</scope>
    <source>
        <strain evidence="5">K1S02-23</strain>
    </source>
</reference>
<name>A0A3A3GJ02_9BURK</name>
<dbReference type="InterPro" id="IPR046342">
    <property type="entry name" value="CBS_dom_sf"/>
</dbReference>
<organism evidence="4 5">
    <name type="scientific">Noviherbaspirillum sedimenti</name>
    <dbReference type="NCBI Taxonomy" id="2320865"/>
    <lineage>
        <taxon>Bacteria</taxon>
        <taxon>Pseudomonadati</taxon>
        <taxon>Pseudomonadota</taxon>
        <taxon>Betaproteobacteria</taxon>
        <taxon>Burkholderiales</taxon>
        <taxon>Oxalobacteraceae</taxon>
        <taxon>Noviherbaspirillum</taxon>
    </lineage>
</organism>
<evidence type="ECO:0000256" key="2">
    <source>
        <dbReference type="PROSITE-ProRule" id="PRU00703"/>
    </source>
</evidence>
<feature type="domain" description="CBS" evidence="3">
    <location>
        <begin position="86"/>
        <end position="142"/>
    </location>
</feature>
<evidence type="ECO:0000259" key="3">
    <source>
        <dbReference type="PROSITE" id="PS51371"/>
    </source>
</evidence>
<dbReference type="InterPro" id="IPR000644">
    <property type="entry name" value="CBS_dom"/>
</dbReference>
<dbReference type="Pfam" id="PF00571">
    <property type="entry name" value="CBS"/>
    <property type="match status" value="2"/>
</dbReference>